<dbReference type="Proteomes" id="UP001164929">
    <property type="component" value="Chromosome 6"/>
</dbReference>
<dbReference type="EMBL" id="JAQIZT010000006">
    <property type="protein sequence ID" value="KAJ6991965.1"/>
    <property type="molecule type" value="Genomic_DNA"/>
</dbReference>
<protein>
    <submittedName>
        <fullName evidence="1">Uncharacterized protein</fullName>
    </submittedName>
</protein>
<comment type="caution">
    <text evidence="1">The sequence shown here is derived from an EMBL/GenBank/DDBJ whole genome shotgun (WGS) entry which is preliminary data.</text>
</comment>
<accession>A0AAD6VY07</accession>
<evidence type="ECO:0000313" key="2">
    <source>
        <dbReference type="Proteomes" id="UP001164929"/>
    </source>
</evidence>
<keyword evidence="2" id="KW-1185">Reference proteome</keyword>
<proteinExistence type="predicted"/>
<reference evidence="1" key="1">
    <citation type="journal article" date="2023" name="Mol. Ecol. Resour.">
        <title>Chromosome-level genome assembly of a triploid poplar Populus alba 'Berolinensis'.</title>
        <authorList>
            <person name="Chen S."/>
            <person name="Yu Y."/>
            <person name="Wang X."/>
            <person name="Wang S."/>
            <person name="Zhang T."/>
            <person name="Zhou Y."/>
            <person name="He R."/>
            <person name="Meng N."/>
            <person name="Wang Y."/>
            <person name="Liu W."/>
            <person name="Liu Z."/>
            <person name="Liu J."/>
            <person name="Guo Q."/>
            <person name="Huang H."/>
            <person name="Sederoff R.R."/>
            <person name="Wang G."/>
            <person name="Qu G."/>
            <person name="Chen S."/>
        </authorList>
    </citation>
    <scope>NUCLEOTIDE SEQUENCE</scope>
    <source>
        <strain evidence="1">SC-2020</strain>
    </source>
</reference>
<gene>
    <name evidence="1" type="ORF">NC653_015344</name>
</gene>
<sequence>MERRTLNGVGCFPSFIASLVIKTSNHSHCCSYHNFYKYTAPCMTLRAHYHISSPFFYLYSPVCIIQATLDFSTFIRNCSVYKHRSSHLAAGLILAS</sequence>
<name>A0AAD6VY07_9ROSI</name>
<dbReference type="AlphaFoldDB" id="A0AAD6VY07"/>
<evidence type="ECO:0000313" key="1">
    <source>
        <dbReference type="EMBL" id="KAJ6991965.1"/>
    </source>
</evidence>
<organism evidence="1 2">
    <name type="scientific">Populus alba x Populus x berolinensis</name>
    <dbReference type="NCBI Taxonomy" id="444605"/>
    <lineage>
        <taxon>Eukaryota</taxon>
        <taxon>Viridiplantae</taxon>
        <taxon>Streptophyta</taxon>
        <taxon>Embryophyta</taxon>
        <taxon>Tracheophyta</taxon>
        <taxon>Spermatophyta</taxon>
        <taxon>Magnoliopsida</taxon>
        <taxon>eudicotyledons</taxon>
        <taxon>Gunneridae</taxon>
        <taxon>Pentapetalae</taxon>
        <taxon>rosids</taxon>
        <taxon>fabids</taxon>
        <taxon>Malpighiales</taxon>
        <taxon>Salicaceae</taxon>
        <taxon>Saliceae</taxon>
        <taxon>Populus</taxon>
    </lineage>
</organism>